<name>A0A194AMQ6_PINFU</name>
<protein>
    <submittedName>
        <fullName evidence="1">Uncharacterized protein</fullName>
    </submittedName>
</protein>
<dbReference type="EMBL" id="GELH01000754">
    <property type="protein sequence ID" value="JAS03518.1"/>
    <property type="molecule type" value="Transcribed_RNA"/>
</dbReference>
<dbReference type="AlphaFoldDB" id="A0A194AMQ6"/>
<organism evidence="1">
    <name type="scientific">Pinctada fucata</name>
    <name type="common">Akoya pearl oyster</name>
    <name type="synonym">Pinctada imbricata fucata</name>
    <dbReference type="NCBI Taxonomy" id="50426"/>
    <lineage>
        <taxon>Eukaryota</taxon>
        <taxon>Metazoa</taxon>
        <taxon>Spiralia</taxon>
        <taxon>Lophotrochozoa</taxon>
        <taxon>Mollusca</taxon>
        <taxon>Bivalvia</taxon>
        <taxon>Autobranchia</taxon>
        <taxon>Pteriomorphia</taxon>
        <taxon>Pterioida</taxon>
        <taxon>Pterioidea</taxon>
        <taxon>Pteriidae</taxon>
        <taxon>Pinctada</taxon>
    </lineage>
</organism>
<accession>A0A194AMQ6</accession>
<dbReference type="EMBL" id="GELH01000753">
    <property type="protein sequence ID" value="JAS03519.1"/>
    <property type="molecule type" value="Transcribed_RNA"/>
</dbReference>
<proteinExistence type="predicted"/>
<reference evidence="1" key="1">
    <citation type="submission" date="2016-03" db="EMBL/GenBank/DDBJ databases">
        <authorList>
            <person name="Ploux O."/>
        </authorList>
    </citation>
    <scope>NUCLEOTIDE SEQUENCE</scope>
    <source>
        <tissue evidence="1">Mantle</tissue>
    </source>
</reference>
<sequence>MFVQYGVFHRMSYSKQFIFDGKLTYIVLCTAGKPQNTRHTSQYSSYDTWCRRRNTADNILICHNTHVQAPMLTPSTHRIHTGYDNFYPLSGL</sequence>
<evidence type="ECO:0000313" key="1">
    <source>
        <dbReference type="EMBL" id="JAS03518.1"/>
    </source>
</evidence>